<dbReference type="PANTHER" id="PTHR30562">
    <property type="entry name" value="UVRC/OXIDOREDUCTASE"/>
    <property type="match status" value="1"/>
</dbReference>
<dbReference type="Gene3D" id="3.30.420.340">
    <property type="entry name" value="UvrC, RNAse H endonuclease domain"/>
    <property type="match status" value="1"/>
</dbReference>
<evidence type="ECO:0000313" key="10">
    <source>
        <dbReference type="EMBL" id="SVA81168.1"/>
    </source>
</evidence>
<dbReference type="InterPro" id="IPR050066">
    <property type="entry name" value="UvrABC_protein_C"/>
</dbReference>
<dbReference type="GO" id="GO:0006289">
    <property type="term" value="P:nucleotide-excision repair"/>
    <property type="evidence" value="ECO:0007669"/>
    <property type="project" value="InterPro"/>
</dbReference>
<dbReference type="SMART" id="SM00278">
    <property type="entry name" value="HhH1"/>
    <property type="match status" value="2"/>
</dbReference>
<dbReference type="PROSITE" id="PS50165">
    <property type="entry name" value="UVRC"/>
    <property type="match status" value="1"/>
</dbReference>
<evidence type="ECO:0000256" key="5">
    <source>
        <dbReference type="ARBA" id="ARBA00023204"/>
    </source>
</evidence>
<dbReference type="HAMAP" id="MF_00203">
    <property type="entry name" value="UvrC"/>
    <property type="match status" value="1"/>
</dbReference>
<accession>A0A381YVW4</accession>
<dbReference type="FunFam" id="3.30.420.340:FF:000001">
    <property type="entry name" value="UvrABC system protein C"/>
    <property type="match status" value="1"/>
</dbReference>
<dbReference type="InterPro" id="IPR047296">
    <property type="entry name" value="GIY-YIG_UvrC_Cho"/>
</dbReference>
<evidence type="ECO:0000259" key="9">
    <source>
        <dbReference type="PROSITE" id="PS50165"/>
    </source>
</evidence>
<feature type="domain" description="GIY-YIG" evidence="8">
    <location>
        <begin position="1"/>
        <end position="72"/>
    </location>
</feature>
<dbReference type="SUPFAM" id="SSF47781">
    <property type="entry name" value="RuvA domain 2-like"/>
    <property type="match status" value="1"/>
</dbReference>
<feature type="domain" description="UvrC family homology region profile" evidence="9">
    <location>
        <begin position="235"/>
        <end position="455"/>
    </location>
</feature>
<dbReference type="InterPro" id="IPR010994">
    <property type="entry name" value="RuvA_2-like"/>
</dbReference>
<dbReference type="AlphaFoldDB" id="A0A381YVW4"/>
<keyword evidence="4" id="KW-0267">Excision nuclease</keyword>
<dbReference type="Pfam" id="PF08459">
    <property type="entry name" value="UvrC_RNaseH_dom"/>
    <property type="match status" value="1"/>
</dbReference>
<dbReference type="GO" id="GO:0009380">
    <property type="term" value="C:excinuclease repair complex"/>
    <property type="evidence" value="ECO:0007669"/>
    <property type="project" value="InterPro"/>
</dbReference>
<evidence type="ECO:0008006" key="11">
    <source>
        <dbReference type="Google" id="ProtNLM"/>
    </source>
</evidence>
<dbReference type="Gene3D" id="1.10.150.20">
    <property type="entry name" value="5' to 3' exonuclease, C-terminal subdomain"/>
    <property type="match status" value="1"/>
</dbReference>
<evidence type="ECO:0000259" key="8">
    <source>
        <dbReference type="PROSITE" id="PS50164"/>
    </source>
</evidence>
<evidence type="ECO:0000256" key="6">
    <source>
        <dbReference type="ARBA" id="ARBA00023236"/>
    </source>
</evidence>
<dbReference type="PROSITE" id="PS50164">
    <property type="entry name" value="GIY_YIG"/>
    <property type="match status" value="1"/>
</dbReference>
<proteinExistence type="inferred from homology"/>
<dbReference type="InterPro" id="IPR000305">
    <property type="entry name" value="GIY-YIG_endonuc"/>
</dbReference>
<evidence type="ECO:0000259" key="7">
    <source>
        <dbReference type="PROSITE" id="PS50151"/>
    </source>
</evidence>
<organism evidence="10">
    <name type="scientific">marine metagenome</name>
    <dbReference type="NCBI Taxonomy" id="408172"/>
    <lineage>
        <taxon>unclassified sequences</taxon>
        <taxon>metagenomes</taxon>
        <taxon>ecological metagenomes</taxon>
    </lineage>
</organism>
<name>A0A381YVW4_9ZZZZ</name>
<dbReference type="InterPro" id="IPR035901">
    <property type="entry name" value="GIY-YIG_endonuc_sf"/>
</dbReference>
<dbReference type="PROSITE" id="PS50151">
    <property type="entry name" value="UVR"/>
    <property type="match status" value="1"/>
</dbReference>
<evidence type="ECO:0000256" key="3">
    <source>
        <dbReference type="ARBA" id="ARBA00022769"/>
    </source>
</evidence>
<dbReference type="InterPro" id="IPR003583">
    <property type="entry name" value="Hlx-hairpin-Hlx_DNA-bd_motif"/>
</dbReference>
<dbReference type="FunFam" id="3.40.1440.10:FF:000001">
    <property type="entry name" value="UvrABC system protein C"/>
    <property type="match status" value="1"/>
</dbReference>
<dbReference type="InterPro" id="IPR004791">
    <property type="entry name" value="UvrC"/>
</dbReference>
<dbReference type="Pfam" id="PF14520">
    <property type="entry name" value="HHH_5"/>
    <property type="match status" value="1"/>
</dbReference>
<dbReference type="SMART" id="SM00465">
    <property type="entry name" value="GIYc"/>
    <property type="match status" value="1"/>
</dbReference>
<evidence type="ECO:0000256" key="2">
    <source>
        <dbReference type="ARBA" id="ARBA00022763"/>
    </source>
</evidence>
<keyword evidence="3" id="KW-0228">DNA excision</keyword>
<dbReference type="InterPro" id="IPR036876">
    <property type="entry name" value="UVR_dom_sf"/>
</dbReference>
<dbReference type="InterPro" id="IPR001162">
    <property type="entry name" value="UvrC_RNase_H_dom"/>
</dbReference>
<gene>
    <name evidence="10" type="ORF">METZ01_LOCUS134022</name>
</gene>
<dbReference type="GO" id="GO:0009381">
    <property type="term" value="F:excinuclease ABC activity"/>
    <property type="evidence" value="ECO:0007669"/>
    <property type="project" value="InterPro"/>
</dbReference>
<keyword evidence="6" id="KW-0742">SOS response</keyword>
<evidence type="ECO:0000256" key="4">
    <source>
        <dbReference type="ARBA" id="ARBA00022881"/>
    </source>
</evidence>
<dbReference type="GO" id="GO:0009432">
    <property type="term" value="P:SOS response"/>
    <property type="evidence" value="ECO:0007669"/>
    <property type="project" value="UniProtKB-KW"/>
</dbReference>
<dbReference type="Gene3D" id="3.40.1440.10">
    <property type="entry name" value="GIY-YIG endonuclease"/>
    <property type="match status" value="1"/>
</dbReference>
<dbReference type="Pfam" id="PF22920">
    <property type="entry name" value="UvrC_RNaseH"/>
    <property type="match status" value="1"/>
</dbReference>
<evidence type="ECO:0000256" key="1">
    <source>
        <dbReference type="ARBA" id="ARBA00022490"/>
    </source>
</evidence>
<dbReference type="NCBIfam" id="TIGR00194">
    <property type="entry name" value="uvrC"/>
    <property type="match status" value="1"/>
</dbReference>
<keyword evidence="1" id="KW-0963">Cytoplasm</keyword>
<keyword evidence="2" id="KW-0227">DNA damage</keyword>
<dbReference type="Pfam" id="PF01541">
    <property type="entry name" value="GIY-YIG"/>
    <property type="match status" value="1"/>
</dbReference>
<dbReference type="InterPro" id="IPR038476">
    <property type="entry name" value="UvrC_RNase_H_dom_sf"/>
</dbReference>
<dbReference type="InterPro" id="IPR001943">
    <property type="entry name" value="UVR_dom"/>
</dbReference>
<dbReference type="EMBL" id="UINC01019198">
    <property type="protein sequence ID" value="SVA81168.1"/>
    <property type="molecule type" value="Genomic_DNA"/>
</dbReference>
<dbReference type="CDD" id="cd10434">
    <property type="entry name" value="GIY-YIG_UvrC_Cho"/>
    <property type="match status" value="1"/>
</dbReference>
<reference evidence="10" key="1">
    <citation type="submission" date="2018-05" db="EMBL/GenBank/DDBJ databases">
        <authorList>
            <person name="Lanie J.A."/>
            <person name="Ng W.-L."/>
            <person name="Kazmierczak K.M."/>
            <person name="Andrzejewski T.M."/>
            <person name="Davidsen T.M."/>
            <person name="Wayne K.J."/>
            <person name="Tettelin H."/>
            <person name="Glass J.I."/>
            <person name="Rusch D."/>
            <person name="Podicherti R."/>
            <person name="Tsui H.-C.T."/>
            <person name="Winkler M.E."/>
        </authorList>
    </citation>
    <scope>NUCLEOTIDE SEQUENCE</scope>
</reference>
<dbReference type="Pfam" id="PF02151">
    <property type="entry name" value="UVR"/>
    <property type="match status" value="1"/>
</dbReference>
<keyword evidence="5" id="KW-0234">DNA repair</keyword>
<dbReference type="SUPFAM" id="SSF82771">
    <property type="entry name" value="GIY-YIG endonuclease"/>
    <property type="match status" value="1"/>
</dbReference>
<feature type="domain" description="UVR" evidence="7">
    <location>
        <begin position="183"/>
        <end position="218"/>
    </location>
</feature>
<dbReference type="SUPFAM" id="SSF46600">
    <property type="entry name" value="C-terminal UvrC-binding domain of UvrB"/>
    <property type="match status" value="1"/>
</dbReference>
<protein>
    <recommendedName>
        <fullName evidence="11">GIY-YIG domain-containing protein</fullName>
    </recommendedName>
</protein>
<dbReference type="GO" id="GO:0003677">
    <property type="term" value="F:DNA binding"/>
    <property type="evidence" value="ECO:0007669"/>
    <property type="project" value="InterPro"/>
</dbReference>
<sequence length="585" mass="66194">MLNENGKVIYVGKAKNLKKRVSSYFGKTTHLPKTQAVLAATASIAVTITRTEREALILENSLIKEHKPRFNVLLKDGKSYPYIEVTVKDNFPRFSFHRGRKNRDRAEYFGPYPNVNAVRDTLSQLQKIFRLRNCEDSFYNNRSRPCLQHQIKRCSAPCVGLIQEEDYAFDVSQAVEYLKGNNQHVFDEFLKKMDQASNEREYEKAAFYRNQISSLKVIQAHQFADGKRPIDLDAVAITQESDIFCVAVLFVRGGRILGSRNFYPAKTKFASKTEVLESFLMQYYLERDPPSEIVMNSKIDHSKAIQEALSEGMSHKVKIKINVRKDRKQWLEIANTNAEESLSMKLSTKATTQAQLFSLTDFLQLDDVITKVECFDISHTTGDKCIAACVALSQDGFDKNQYRRFNISGITPGDDYAAIGQAVRRHYSRAVEEGKKLPDVVVIDGGKGQLRIAKECMNKLGLSNIPVIGIAKGLGRKSGEEKIFLNLQKQPLAKEQHSPAIYLLQVVRDEAHRFAITGHRAKKRKTLLKSDLESIEGIGPAKKKNLIRLFGGIQEVQRASIEDLLTIDGINKALAQRIYNFFNAG</sequence>
<dbReference type="PANTHER" id="PTHR30562:SF1">
    <property type="entry name" value="UVRABC SYSTEM PROTEIN C"/>
    <property type="match status" value="1"/>
</dbReference>